<dbReference type="PROSITE" id="PS01152">
    <property type="entry name" value="HESB"/>
    <property type="match status" value="1"/>
</dbReference>
<dbReference type="InterPro" id="IPR017870">
    <property type="entry name" value="FeS_cluster_insertion_CS"/>
</dbReference>
<dbReference type="FunFam" id="2.60.300.12:FF:000001">
    <property type="entry name" value="Iron-binding protein IscA"/>
    <property type="match status" value="1"/>
</dbReference>
<feature type="compositionally biased region" description="Basic and acidic residues" evidence="8">
    <location>
        <begin position="757"/>
        <end position="769"/>
    </location>
</feature>
<dbReference type="EMBL" id="CM003108">
    <property type="protein sequence ID" value="KUI73866.1"/>
    <property type="molecule type" value="Genomic_DNA"/>
</dbReference>
<feature type="region of interest" description="Disordered" evidence="8">
    <location>
        <begin position="723"/>
        <end position="772"/>
    </location>
</feature>
<dbReference type="NCBIfam" id="TIGR00049">
    <property type="entry name" value="iron-sulfur cluster assembly accessory protein"/>
    <property type="match status" value="1"/>
</dbReference>
<keyword evidence="11" id="KW-1185">Reference proteome</keyword>
<evidence type="ECO:0000256" key="2">
    <source>
        <dbReference type="ARBA" id="ARBA00006718"/>
    </source>
</evidence>
<comment type="similarity">
    <text evidence="2">Belongs to the HesB/IscA family.</text>
</comment>
<evidence type="ECO:0000256" key="8">
    <source>
        <dbReference type="SAM" id="MobiDB-lite"/>
    </source>
</evidence>
<feature type="compositionally biased region" description="Low complexity" evidence="8">
    <location>
        <begin position="863"/>
        <end position="874"/>
    </location>
</feature>
<proteinExistence type="inferred from homology"/>
<dbReference type="InterPro" id="IPR013636">
    <property type="entry name" value="ARMH3_C"/>
</dbReference>
<dbReference type="Pfam" id="PF08427">
    <property type="entry name" value="ARMH3_C"/>
    <property type="match status" value="1"/>
</dbReference>
<dbReference type="GO" id="GO:0005829">
    <property type="term" value="C:cytosol"/>
    <property type="evidence" value="ECO:0007669"/>
    <property type="project" value="TreeGrafter"/>
</dbReference>
<dbReference type="SMR" id="A0A194WBS9"/>
<evidence type="ECO:0000256" key="7">
    <source>
        <dbReference type="ARBA" id="ARBA00071673"/>
    </source>
</evidence>
<gene>
    <name evidence="10" type="ORF">VM1G_09200</name>
</gene>
<name>A0A194WBS9_CYTMA</name>
<organism evidence="10 11">
    <name type="scientific">Cytospora mali</name>
    <name type="common">Apple Valsa canker fungus</name>
    <name type="synonym">Valsa mali</name>
    <dbReference type="NCBI Taxonomy" id="578113"/>
    <lineage>
        <taxon>Eukaryota</taxon>
        <taxon>Fungi</taxon>
        <taxon>Dikarya</taxon>
        <taxon>Ascomycota</taxon>
        <taxon>Pezizomycotina</taxon>
        <taxon>Sordariomycetes</taxon>
        <taxon>Sordariomycetidae</taxon>
        <taxon>Diaporthales</taxon>
        <taxon>Cytosporaceae</taxon>
        <taxon>Cytospora</taxon>
    </lineage>
</organism>
<evidence type="ECO:0000256" key="1">
    <source>
        <dbReference type="ARBA" id="ARBA00004370"/>
    </source>
</evidence>
<keyword evidence="5" id="KW-0472">Membrane</keyword>
<feature type="compositionally biased region" description="Low complexity" evidence="8">
    <location>
        <begin position="885"/>
        <end position="895"/>
    </location>
</feature>
<sequence>MDRSPLTQQPRPEAFQQKIVQLYEELFKDDQDAEHEGQHPEGFWREFFLLKPDRVFLRRILDQLPPGDLLQLEEQTRELFLRSVKALRGGQGATDVHALDTLSTFLSAVLSKKYTNPSSDIITVLAGLDHVDAIFTDFVGSLDNIIRNGKSVEVRQKAIEVALAVTSGAYQTSLLTYLIQRDMFPSIMKLIQEADSTPRLFEPFTLLGLLANYNKFEFQNPYQLRLNDFVNEETIQRIIRSVGYTCQNLRTKFVDIQDDIPEGWTLSSTLSMIGLGAIAPGAKPEKKPVYDDDTARKMFAELPGNEAAVLLAAYDFTHANKLFCFNLVTLAPEKGREQPFASYISLTSYLLTHAHLSQRTTLYSHLNLMVFRLMIEDPLLCKRMCSEENKVPVRLCRQRQPYLPLVRTERILATAVIDTMIDGINHNLKRRLDVNMYTLCVGILLRIISYMSRSKTRLPYHWSELFRSLLSLIRFLTTYAADLKDLQQINVLLDHVVNLLALGLSAGEGFLPTPAAYDDLFYKVVEAGDVLVKFRDTYGLANRPTNSIGTLISVSTHYKTLLTEGGNKGGKGSKAGGSQLTSLQVAEVIKQGYETLSIQAKEGLDSWERYREADERTLLKKVARVAVGDVRALNISPQRKMVRRPLLTIHINMIGSARNGQLRPDENDVMAMGAHGQFRNQSPDLNKARSRQLRSNITYFTLLPTTLIYYLSLLSLEPPINQISSFSTDRPTDRPTDRQTDKQTSRQNTGPDNQETTEDKTPQNRHHSDFSSTQHRALPEFQSYRLNLQPPSPPRSAGSPDTSITHPIESPLPRVHETRPPRSLGSSSTSMREQEAQKSQSEFAPSTKASSSSSSPLSPPPSQHHQQQQQQPASRTETSPRLPDASASTPEAAPATPKPRPRSKLRAPRKAAMKLTPSAVDRLHALLDQPDPKLIKVGVRNRGCSGLAYHLEYVDKPGAFDEAVEQDGVKVLIDSKALFSIIGSEMDWVEDKLNQRFVFRNPNIKEQCGCGESFMV</sequence>
<dbReference type="Pfam" id="PF01521">
    <property type="entry name" value="Fe-S_biosyn"/>
    <property type="match status" value="1"/>
</dbReference>
<evidence type="ECO:0000256" key="6">
    <source>
        <dbReference type="ARBA" id="ARBA00054873"/>
    </source>
</evidence>
<evidence type="ECO:0000256" key="3">
    <source>
        <dbReference type="ARBA" id="ARBA00022692"/>
    </source>
</evidence>
<feature type="domain" description="Armadillo-like helical" evidence="9">
    <location>
        <begin position="404"/>
        <end position="634"/>
    </location>
</feature>
<dbReference type="GO" id="GO:0051536">
    <property type="term" value="F:iron-sulfur cluster binding"/>
    <property type="evidence" value="ECO:0007669"/>
    <property type="project" value="InterPro"/>
</dbReference>
<evidence type="ECO:0000313" key="11">
    <source>
        <dbReference type="Proteomes" id="UP000078559"/>
    </source>
</evidence>
<feature type="compositionally biased region" description="Polar residues" evidence="8">
    <location>
        <begin position="745"/>
        <end position="754"/>
    </location>
</feature>
<dbReference type="Gene3D" id="2.60.300.12">
    <property type="entry name" value="HesB-like domain"/>
    <property type="match status" value="1"/>
</dbReference>
<feature type="compositionally biased region" description="Polar residues" evidence="8">
    <location>
        <begin position="824"/>
        <end position="848"/>
    </location>
</feature>
<reference evidence="10" key="1">
    <citation type="submission" date="2014-12" db="EMBL/GenBank/DDBJ databases">
        <title>Genome Sequence of Valsa Canker Pathogens Uncovers a Specific Adaption of Colonization on Woody Bark.</title>
        <authorList>
            <person name="Yin Z."/>
            <person name="Liu H."/>
            <person name="Gao X."/>
            <person name="Li Z."/>
            <person name="Song N."/>
            <person name="Ke X."/>
            <person name="Dai Q."/>
            <person name="Wu Y."/>
            <person name="Sun Y."/>
            <person name="Xu J.-R."/>
            <person name="Kang Z.K."/>
            <person name="Wang L."/>
            <person name="Huang L."/>
        </authorList>
    </citation>
    <scope>NUCLEOTIDE SEQUENCE [LARGE SCALE GENOMIC DNA]</scope>
    <source>
        <strain evidence="10">03-8</strain>
    </source>
</reference>
<accession>A0A194WBS9</accession>
<dbReference type="SMART" id="SM01158">
    <property type="entry name" value="DUF1741"/>
    <property type="match status" value="1"/>
</dbReference>
<dbReference type="InterPro" id="IPR000361">
    <property type="entry name" value="ATAP_core_dom"/>
</dbReference>
<dbReference type="GO" id="GO:0016020">
    <property type="term" value="C:membrane"/>
    <property type="evidence" value="ECO:0007669"/>
    <property type="project" value="UniProtKB-SubCell"/>
</dbReference>
<feature type="compositionally biased region" description="Basic and acidic residues" evidence="8">
    <location>
        <begin position="730"/>
        <end position="744"/>
    </location>
</feature>
<keyword evidence="4" id="KW-1133">Transmembrane helix</keyword>
<dbReference type="GO" id="GO:0016226">
    <property type="term" value="P:iron-sulfur cluster assembly"/>
    <property type="evidence" value="ECO:0007669"/>
    <property type="project" value="InterPro"/>
</dbReference>
<comment type="function">
    <text evidence="6">Involved in the assembly of mitochondrial and cytoplasmic iron-sulfur proteins. Probably involved in the binding of an intermediate of Fe/S cluster assembly.</text>
</comment>
<dbReference type="AlphaFoldDB" id="A0A194WBS9"/>
<dbReference type="InterPro" id="IPR016092">
    <property type="entry name" value="ATAP"/>
</dbReference>
<evidence type="ECO:0000259" key="9">
    <source>
        <dbReference type="SMART" id="SM01158"/>
    </source>
</evidence>
<evidence type="ECO:0000256" key="4">
    <source>
        <dbReference type="ARBA" id="ARBA00022989"/>
    </source>
</evidence>
<feature type="region of interest" description="Disordered" evidence="8">
    <location>
        <begin position="785"/>
        <end position="912"/>
    </location>
</feature>
<dbReference type="SUPFAM" id="SSF89360">
    <property type="entry name" value="HesB-like domain"/>
    <property type="match status" value="1"/>
</dbReference>
<protein>
    <recommendedName>
        <fullName evidence="7">Iron-sulfur assembly protein 1</fullName>
    </recommendedName>
</protein>
<dbReference type="InterPro" id="IPR039868">
    <property type="entry name" value="ARMD3-like"/>
</dbReference>
<dbReference type="Proteomes" id="UP000078559">
    <property type="component" value="Chromosome 11"/>
</dbReference>
<dbReference type="InterPro" id="IPR035903">
    <property type="entry name" value="HesB-like_dom_sf"/>
</dbReference>
<dbReference type="PANTHER" id="PTHR13608:SF3">
    <property type="entry name" value="ARMADILLO-LIKE HELICAL DOMAIN-CONTAINING PROTEIN 3"/>
    <property type="match status" value="1"/>
</dbReference>
<evidence type="ECO:0000256" key="5">
    <source>
        <dbReference type="ARBA" id="ARBA00023136"/>
    </source>
</evidence>
<keyword evidence="3" id="KW-0812">Transmembrane</keyword>
<evidence type="ECO:0000313" key="10">
    <source>
        <dbReference type="EMBL" id="KUI73866.1"/>
    </source>
</evidence>
<comment type="subcellular location">
    <subcellularLocation>
        <location evidence="1">Membrane</location>
    </subcellularLocation>
</comment>
<dbReference type="OrthoDB" id="2012278at2759"/>
<dbReference type="PANTHER" id="PTHR13608">
    <property type="entry name" value="ARMADILLO-LIKE HELICAL DOMAIN-CONTAINING PROTEIN 3"/>
    <property type="match status" value="1"/>
</dbReference>
<feature type="compositionally biased region" description="Basic residues" evidence="8">
    <location>
        <begin position="899"/>
        <end position="912"/>
    </location>
</feature>